<dbReference type="AlphaFoldDB" id="A0A329LVR3"/>
<proteinExistence type="predicted"/>
<gene>
    <name evidence="1" type="ORF">DQG23_36665</name>
</gene>
<dbReference type="EMBL" id="QMFB01000038">
    <property type="protein sequence ID" value="RAV11260.1"/>
    <property type="molecule type" value="Genomic_DNA"/>
</dbReference>
<protein>
    <recommendedName>
        <fullName evidence="3">DUF559 domain-containing protein</fullName>
    </recommendedName>
</protein>
<evidence type="ECO:0008006" key="3">
    <source>
        <dbReference type="Google" id="ProtNLM"/>
    </source>
</evidence>
<accession>A0A329LVR3</accession>
<dbReference type="OrthoDB" id="2594539at2"/>
<sequence>MHPNLARFIEHFEQEASLKGLYRNKLGKSELMFLTEVWGPAFQNNFYGLKAEYPLKDFKGGQRFVDFVYIKGGVRLLMEIDGYTTHARDISPGDFDDHLSRQNDLVLSGWLLLRFSSNQVEKRSYMCQRQIKQAIGHWFAIMQHGFTSDEANPWKLRKQLIIQLAMNTEGRIKPCEVAEAFKVSNSTAVVWLKRFASEGELIPSSNGKRVMYYTLPNFSKTKDNQPGNP</sequence>
<dbReference type="SUPFAM" id="SSF46689">
    <property type="entry name" value="Homeodomain-like"/>
    <property type="match status" value="1"/>
</dbReference>
<dbReference type="Proteomes" id="UP000250369">
    <property type="component" value="Unassembled WGS sequence"/>
</dbReference>
<reference evidence="1 2" key="1">
    <citation type="journal article" date="2009" name="Int. J. Syst. Evol. Microbiol.">
        <title>Paenibacillus contaminans sp. nov., isolated from a contaminated laboratory plate.</title>
        <authorList>
            <person name="Chou J.H."/>
            <person name="Lee J.H."/>
            <person name="Lin M.C."/>
            <person name="Chang P.S."/>
            <person name="Arun A.B."/>
            <person name="Young C.C."/>
            <person name="Chen W.M."/>
        </authorList>
    </citation>
    <scope>NUCLEOTIDE SEQUENCE [LARGE SCALE GENOMIC DNA]</scope>
    <source>
        <strain evidence="1 2">CKOBP-6</strain>
    </source>
</reference>
<organism evidence="1 2">
    <name type="scientific">Paenibacillus contaminans</name>
    <dbReference type="NCBI Taxonomy" id="450362"/>
    <lineage>
        <taxon>Bacteria</taxon>
        <taxon>Bacillati</taxon>
        <taxon>Bacillota</taxon>
        <taxon>Bacilli</taxon>
        <taxon>Bacillales</taxon>
        <taxon>Paenibacillaceae</taxon>
        <taxon>Paenibacillus</taxon>
    </lineage>
</organism>
<evidence type="ECO:0000313" key="1">
    <source>
        <dbReference type="EMBL" id="RAV11260.1"/>
    </source>
</evidence>
<evidence type="ECO:0000313" key="2">
    <source>
        <dbReference type="Proteomes" id="UP000250369"/>
    </source>
</evidence>
<dbReference type="InterPro" id="IPR009057">
    <property type="entry name" value="Homeodomain-like_sf"/>
</dbReference>
<comment type="caution">
    <text evidence="1">The sequence shown here is derived from an EMBL/GenBank/DDBJ whole genome shotgun (WGS) entry which is preliminary data.</text>
</comment>
<dbReference type="RefSeq" id="WP_113035998.1">
    <property type="nucleotide sequence ID" value="NZ_QMFB01000038.1"/>
</dbReference>
<name>A0A329LVR3_9BACL</name>
<keyword evidence="2" id="KW-1185">Reference proteome</keyword>